<dbReference type="Proteomes" id="UP000005238">
    <property type="component" value="Unassembled WGS sequence"/>
</dbReference>
<reference evidence="8" key="2">
    <citation type="submission" date="2015-06" db="UniProtKB">
        <authorList>
            <consortium name="EnsemblProtists"/>
        </authorList>
    </citation>
    <scope>IDENTIFICATION</scope>
    <source>
        <strain evidence="8">Pr102</strain>
    </source>
</reference>
<dbReference type="InterPro" id="IPR036872">
    <property type="entry name" value="CH_dom_sf"/>
</dbReference>
<sequence length="348" mass="38728">MQDGGTEATSLMRWLGFYAATDQEQCVVIVGRLLDTAFPAAFAEENMLRGWEAVMATLEGFYEASVGLDVRRLADAVVEPNETLRTVLELVLGAVVQCEKKDQFVKDILTMEDAVQADLMSIIERVMARGVSVVEESREGRVGVMGQTEMQEKEQKTQSSDKQAAGMGSPLYLSRNAALEQTKRENGVLKEENVHLARELDATTKTFREVEDEKLKLVEMVRQLKEQLGSDVLRKERLKALQRELDHAKAELQDKTALATKVPALQDEVDLLRPLADKMAKMDTTVAKYKAKIDELSGAKDTLRSLEGTNAELMEMNLALESKLAKAASWHRKLKEAKEANTAVSIRA</sequence>
<dbReference type="InParanoid" id="H3GUN2"/>
<dbReference type="PANTHER" id="PTHR18947">
    <property type="entry name" value="HOOK PROTEINS"/>
    <property type="match status" value="1"/>
</dbReference>
<dbReference type="GO" id="GO:0008017">
    <property type="term" value="F:microtubule binding"/>
    <property type="evidence" value="ECO:0007669"/>
    <property type="project" value="InterPro"/>
</dbReference>
<evidence type="ECO:0000256" key="5">
    <source>
        <dbReference type="SAM" id="MobiDB-lite"/>
    </source>
</evidence>
<dbReference type="HOGENOM" id="CLU_069504_0_0_1"/>
<feature type="coiled-coil region" evidence="4">
    <location>
        <begin position="179"/>
        <end position="258"/>
    </location>
</feature>
<name>H3GUN2_PHYRM</name>
<evidence type="ECO:0000259" key="6">
    <source>
        <dbReference type="Pfam" id="PF05622"/>
    </source>
</evidence>
<keyword evidence="2" id="KW-0963">Cytoplasm</keyword>
<dbReference type="Gene3D" id="1.10.418.10">
    <property type="entry name" value="Calponin-like domain"/>
    <property type="match status" value="1"/>
</dbReference>
<feature type="domain" description="HOOK N-terminal" evidence="7">
    <location>
        <begin position="69"/>
        <end position="123"/>
    </location>
</feature>
<proteinExistence type="predicted"/>
<dbReference type="GO" id="GO:0031122">
    <property type="term" value="P:cytoplasmic microtubule organization"/>
    <property type="evidence" value="ECO:0007669"/>
    <property type="project" value="InterPro"/>
</dbReference>
<dbReference type="OMA" id="SANADLH"/>
<dbReference type="Pfam" id="PF19047">
    <property type="entry name" value="HOOK_N"/>
    <property type="match status" value="1"/>
</dbReference>
<dbReference type="VEuPathDB" id="FungiDB:KRP23_14362"/>
<evidence type="ECO:0000256" key="2">
    <source>
        <dbReference type="ARBA" id="ARBA00022490"/>
    </source>
</evidence>
<dbReference type="EMBL" id="DS566051">
    <property type="status" value="NOT_ANNOTATED_CDS"/>
    <property type="molecule type" value="Genomic_DNA"/>
</dbReference>
<dbReference type="Pfam" id="PF05622">
    <property type="entry name" value="HOOK"/>
    <property type="match status" value="1"/>
</dbReference>
<evidence type="ECO:0000256" key="4">
    <source>
        <dbReference type="SAM" id="Coils"/>
    </source>
</evidence>
<dbReference type="eggNOG" id="ENOG502RZH8">
    <property type="taxonomic scope" value="Eukaryota"/>
</dbReference>
<dbReference type="GO" id="GO:0005737">
    <property type="term" value="C:cytoplasm"/>
    <property type="evidence" value="ECO:0007669"/>
    <property type="project" value="UniProtKB-SubCell"/>
</dbReference>
<dbReference type="GO" id="GO:0030705">
    <property type="term" value="P:cytoskeleton-dependent intracellular transport"/>
    <property type="evidence" value="ECO:0007669"/>
    <property type="project" value="InterPro"/>
</dbReference>
<feature type="region of interest" description="Disordered" evidence="5">
    <location>
        <begin position="142"/>
        <end position="166"/>
    </location>
</feature>
<reference evidence="9" key="1">
    <citation type="journal article" date="2006" name="Science">
        <title>Phytophthora genome sequences uncover evolutionary origins and mechanisms of pathogenesis.</title>
        <authorList>
            <person name="Tyler B.M."/>
            <person name="Tripathy S."/>
            <person name="Zhang X."/>
            <person name="Dehal P."/>
            <person name="Jiang R.H."/>
            <person name="Aerts A."/>
            <person name="Arredondo F.D."/>
            <person name="Baxter L."/>
            <person name="Bensasson D."/>
            <person name="Beynon J.L."/>
            <person name="Chapman J."/>
            <person name="Damasceno C.M."/>
            <person name="Dorrance A.E."/>
            <person name="Dou D."/>
            <person name="Dickerman A.W."/>
            <person name="Dubchak I.L."/>
            <person name="Garbelotto M."/>
            <person name="Gijzen M."/>
            <person name="Gordon S.G."/>
            <person name="Govers F."/>
            <person name="Grunwald N.J."/>
            <person name="Huang W."/>
            <person name="Ivors K.L."/>
            <person name="Jones R.W."/>
            <person name="Kamoun S."/>
            <person name="Krampis K."/>
            <person name="Lamour K.H."/>
            <person name="Lee M.K."/>
            <person name="McDonald W.H."/>
            <person name="Medina M."/>
            <person name="Meijer H.J."/>
            <person name="Nordberg E.K."/>
            <person name="Maclean D.J."/>
            <person name="Ospina-Giraldo M.D."/>
            <person name="Morris P.F."/>
            <person name="Phuntumart V."/>
            <person name="Putnam N.H."/>
            <person name="Rash S."/>
            <person name="Rose J.K."/>
            <person name="Sakihama Y."/>
            <person name="Salamov A.A."/>
            <person name="Savidor A."/>
            <person name="Scheuring C.F."/>
            <person name="Smith B.M."/>
            <person name="Sobral B.W."/>
            <person name="Terry A."/>
            <person name="Torto-Alalibo T.A."/>
            <person name="Win J."/>
            <person name="Xu Z."/>
            <person name="Zhang H."/>
            <person name="Grigoriev I.V."/>
            <person name="Rokhsar D.S."/>
            <person name="Boore J.L."/>
        </authorList>
    </citation>
    <scope>NUCLEOTIDE SEQUENCE [LARGE SCALE GENOMIC DNA]</scope>
    <source>
        <strain evidence="9">Pr102</strain>
    </source>
</reference>
<keyword evidence="3 4" id="KW-0175">Coiled coil</keyword>
<comment type="subcellular location">
    <subcellularLocation>
        <location evidence="1">Cytoplasm</location>
    </subcellularLocation>
</comment>
<dbReference type="AlphaFoldDB" id="H3GUN2"/>
<dbReference type="InterPro" id="IPR008636">
    <property type="entry name" value="Hook_C"/>
</dbReference>
<evidence type="ECO:0000256" key="1">
    <source>
        <dbReference type="ARBA" id="ARBA00004496"/>
    </source>
</evidence>
<keyword evidence="9" id="KW-1185">Reference proteome</keyword>
<evidence type="ECO:0000256" key="3">
    <source>
        <dbReference type="ARBA" id="ARBA00023054"/>
    </source>
</evidence>
<evidence type="ECO:0000259" key="7">
    <source>
        <dbReference type="Pfam" id="PF19047"/>
    </source>
</evidence>
<dbReference type="VEuPathDB" id="FungiDB:KRP22_4205"/>
<dbReference type="EnsemblProtists" id="Phyra80948">
    <property type="protein sequence ID" value="Phyra80948"/>
    <property type="gene ID" value="Phyra80948"/>
</dbReference>
<organism evidence="8 9">
    <name type="scientific">Phytophthora ramorum</name>
    <name type="common">Sudden oak death agent</name>
    <dbReference type="NCBI Taxonomy" id="164328"/>
    <lineage>
        <taxon>Eukaryota</taxon>
        <taxon>Sar</taxon>
        <taxon>Stramenopiles</taxon>
        <taxon>Oomycota</taxon>
        <taxon>Peronosporomycetes</taxon>
        <taxon>Peronosporales</taxon>
        <taxon>Peronosporaceae</taxon>
        <taxon>Phytophthora</taxon>
    </lineage>
</organism>
<dbReference type="InterPro" id="IPR043936">
    <property type="entry name" value="HOOK_N"/>
</dbReference>
<feature type="domain" description="Hook C-terminal" evidence="6">
    <location>
        <begin position="183"/>
        <end position="338"/>
    </location>
</feature>
<protein>
    <recommendedName>
        <fullName evidence="10">Hook C-terminal domain-containing protein</fullName>
    </recommendedName>
</protein>
<accession>H3GUN2</accession>
<dbReference type="SUPFAM" id="SSF116907">
    <property type="entry name" value="Hook domain"/>
    <property type="match status" value="1"/>
</dbReference>
<evidence type="ECO:0000313" key="9">
    <source>
        <dbReference type="Proteomes" id="UP000005238"/>
    </source>
</evidence>
<evidence type="ECO:0008006" key="10">
    <source>
        <dbReference type="Google" id="ProtNLM"/>
    </source>
</evidence>
<evidence type="ECO:0000313" key="8">
    <source>
        <dbReference type="EnsemblProtists" id="Phyra80948"/>
    </source>
</evidence>
<dbReference type="PANTHER" id="PTHR18947:SF28">
    <property type="entry name" value="GIRDIN, ISOFORM A"/>
    <property type="match status" value="1"/>
</dbReference>